<protein>
    <submittedName>
        <fullName evidence="1">Uncharacterized protein</fullName>
    </submittedName>
</protein>
<reference evidence="1 2" key="1">
    <citation type="submission" date="2013-01" db="EMBL/GenBank/DDBJ databases">
        <authorList>
            <person name="Harkins D.M."/>
            <person name="Durkin A.S."/>
            <person name="Brinkac L.M."/>
            <person name="Haft D.H."/>
            <person name="Selengut J.D."/>
            <person name="Sanka R."/>
            <person name="DePew J."/>
            <person name="Purushe J."/>
            <person name="Matthias M.A."/>
            <person name="Vinetz J.M."/>
            <person name="Sutton G.G."/>
            <person name="Nierman W.C."/>
            <person name="Fouts D.E."/>
        </authorList>
    </citation>
    <scope>NUCLEOTIDE SEQUENCE [LARGE SCALE GENOMIC DNA]</scope>
    <source>
        <strain evidence="1 2">CBC1416</strain>
    </source>
</reference>
<accession>M6VHI8</accession>
<dbReference type="EMBL" id="AKWE02000141">
    <property type="protein sequence ID" value="EMO56962.1"/>
    <property type="molecule type" value="Genomic_DNA"/>
</dbReference>
<name>M6VHI8_9LEPT</name>
<proteinExistence type="predicted"/>
<organism evidence="1 2">
    <name type="scientific">Leptospira santarosai str. CBC1416</name>
    <dbReference type="NCBI Taxonomy" id="1193059"/>
    <lineage>
        <taxon>Bacteria</taxon>
        <taxon>Pseudomonadati</taxon>
        <taxon>Spirochaetota</taxon>
        <taxon>Spirochaetia</taxon>
        <taxon>Leptospirales</taxon>
        <taxon>Leptospiraceae</taxon>
        <taxon>Leptospira</taxon>
    </lineage>
</organism>
<gene>
    <name evidence="1" type="ORF">LEP1GSC161_0467</name>
</gene>
<dbReference type="AlphaFoldDB" id="M6VHI8"/>
<sequence length="79" mass="9318">MTTAIRFVSRNPPEFENSGVPSIVNLSWSHRIFKNLKFPRIGNTLRPSNFPFEKIGNRLQSTSCVRIEMGFFKFRHLYR</sequence>
<evidence type="ECO:0000313" key="1">
    <source>
        <dbReference type="EMBL" id="EMO56962.1"/>
    </source>
</evidence>
<dbReference type="Proteomes" id="UP000012149">
    <property type="component" value="Unassembled WGS sequence"/>
</dbReference>
<evidence type="ECO:0000313" key="2">
    <source>
        <dbReference type="Proteomes" id="UP000012149"/>
    </source>
</evidence>
<comment type="caution">
    <text evidence="1">The sequence shown here is derived from an EMBL/GenBank/DDBJ whole genome shotgun (WGS) entry which is preliminary data.</text>
</comment>